<dbReference type="SUPFAM" id="SSF56300">
    <property type="entry name" value="Metallo-dependent phosphatases"/>
    <property type="match status" value="1"/>
</dbReference>
<protein>
    <recommendedName>
        <fullName evidence="1">Calcineurin-like phosphoesterase domain-containing protein</fullName>
    </recommendedName>
</protein>
<dbReference type="Proteomes" id="UP001162802">
    <property type="component" value="Unassembled WGS sequence"/>
</dbReference>
<accession>A0ABT0AIG0</accession>
<sequence>MRWFGDIHGARAVHAAAEEAMARGYALGFIGDLTDADPAVQDPDNDSAAVLRLLARLDARGRAVLVPGNHCFKLLRYLVAWRAGDGAERRMKLTHGLDRTLAEIRDAPDRDALVASTIRILSAAPLWRNIGPWLFVHAGASSAMFDRPAPTAGEALSLKGDGRVHRALFGQTDGTRDSSGYPVRLYDWLESIPNGRRVVIGHDRCEAIFTQTNARGGKLVRIDTGAGKGGTLSWLDIPAGELRGCT</sequence>
<dbReference type="RefSeq" id="WP_243803364.1">
    <property type="nucleotide sequence ID" value="NZ_JALHAT010000081.1"/>
</dbReference>
<dbReference type="InterPro" id="IPR004843">
    <property type="entry name" value="Calcineurin-like_PHP"/>
</dbReference>
<feature type="domain" description="Calcineurin-like phosphoesterase" evidence="1">
    <location>
        <begin position="4"/>
        <end position="139"/>
    </location>
</feature>
<dbReference type="EMBL" id="JALHAT010000081">
    <property type="protein sequence ID" value="MCJ1962972.1"/>
    <property type="molecule type" value="Genomic_DNA"/>
</dbReference>
<comment type="caution">
    <text evidence="2">The sequence shown here is derived from an EMBL/GenBank/DDBJ whole genome shotgun (WGS) entry which is preliminary data.</text>
</comment>
<organism evidence="2 3">
    <name type="scientific">Novosphingobium mangrovi</name>
    <name type="common">ex Hu et al. 2023</name>
    <dbReference type="NCBI Taxonomy" id="2930094"/>
    <lineage>
        <taxon>Bacteria</taxon>
        <taxon>Pseudomonadati</taxon>
        <taxon>Pseudomonadota</taxon>
        <taxon>Alphaproteobacteria</taxon>
        <taxon>Sphingomonadales</taxon>
        <taxon>Sphingomonadaceae</taxon>
        <taxon>Novosphingobium</taxon>
    </lineage>
</organism>
<dbReference type="InterPro" id="IPR029052">
    <property type="entry name" value="Metallo-depent_PP-like"/>
</dbReference>
<dbReference type="Gene3D" id="3.60.21.10">
    <property type="match status" value="1"/>
</dbReference>
<reference evidence="2" key="1">
    <citation type="submission" date="2022-03" db="EMBL/GenBank/DDBJ databases">
        <title>Identification of a novel bacterium isolated from mangrove sediments.</title>
        <authorList>
            <person name="Pan X."/>
        </authorList>
    </citation>
    <scope>NUCLEOTIDE SEQUENCE</scope>
    <source>
        <strain evidence="2">B2637</strain>
    </source>
</reference>
<evidence type="ECO:0000313" key="2">
    <source>
        <dbReference type="EMBL" id="MCJ1962972.1"/>
    </source>
</evidence>
<dbReference type="InterPro" id="IPR050126">
    <property type="entry name" value="Ap4A_hydrolase"/>
</dbReference>
<dbReference type="PANTHER" id="PTHR42850:SF7">
    <property type="entry name" value="BIS(5'-NUCLEOSYL)-TETRAPHOSPHATASE PRPE [ASYMMETRICAL]"/>
    <property type="match status" value="1"/>
</dbReference>
<evidence type="ECO:0000259" key="1">
    <source>
        <dbReference type="Pfam" id="PF00149"/>
    </source>
</evidence>
<dbReference type="PANTHER" id="PTHR42850">
    <property type="entry name" value="METALLOPHOSPHOESTERASE"/>
    <property type="match status" value="1"/>
</dbReference>
<dbReference type="Pfam" id="PF00149">
    <property type="entry name" value="Metallophos"/>
    <property type="match status" value="1"/>
</dbReference>
<evidence type="ECO:0000313" key="3">
    <source>
        <dbReference type="Proteomes" id="UP001162802"/>
    </source>
</evidence>
<keyword evidence="3" id="KW-1185">Reference proteome</keyword>
<proteinExistence type="predicted"/>
<gene>
    <name evidence="2" type="ORF">MTR65_20005</name>
</gene>
<name>A0ABT0AIG0_9SPHN</name>